<dbReference type="OrthoDB" id="1018at2157"/>
<dbReference type="InterPro" id="IPR029063">
    <property type="entry name" value="SAM-dependent_MTases_sf"/>
</dbReference>
<feature type="domain" description="MnmC-like methyltransferase" evidence="1">
    <location>
        <begin position="131"/>
        <end position="249"/>
    </location>
</feature>
<evidence type="ECO:0000313" key="3">
    <source>
        <dbReference type="Proteomes" id="UP000002063"/>
    </source>
</evidence>
<organism evidence="2 3">
    <name type="scientific">Methanocaldococcus vulcanius (strain ATCC 700851 / DSM 12094 / M7)</name>
    <name type="common">Methanococcus vulcanius</name>
    <dbReference type="NCBI Taxonomy" id="579137"/>
    <lineage>
        <taxon>Archaea</taxon>
        <taxon>Methanobacteriati</taxon>
        <taxon>Methanobacteriota</taxon>
        <taxon>Methanomada group</taxon>
        <taxon>Methanococci</taxon>
        <taxon>Methanococcales</taxon>
        <taxon>Methanocaldococcaceae</taxon>
        <taxon>Methanocaldococcus</taxon>
    </lineage>
</organism>
<dbReference type="GO" id="GO:0016645">
    <property type="term" value="F:oxidoreductase activity, acting on the CH-NH group of donors"/>
    <property type="evidence" value="ECO:0007669"/>
    <property type="project" value="InterPro"/>
</dbReference>
<dbReference type="CDD" id="cd02440">
    <property type="entry name" value="AdoMet_MTases"/>
    <property type="match status" value="1"/>
</dbReference>
<dbReference type="STRING" id="579137.Metvu_1212"/>
<dbReference type="HOGENOM" id="CLU_052777_0_0_2"/>
<dbReference type="PANTHER" id="PTHR39963:SF1">
    <property type="entry name" value="MNMC-LIKE METHYLTRANSFERASE DOMAIN-CONTAINING PROTEIN"/>
    <property type="match status" value="1"/>
</dbReference>
<dbReference type="Proteomes" id="UP000002063">
    <property type="component" value="Chromosome"/>
</dbReference>
<proteinExistence type="predicted"/>
<dbReference type="AlphaFoldDB" id="C9RHL8"/>
<keyword evidence="3" id="KW-1185">Reference proteome</keyword>
<dbReference type="Pfam" id="PF05430">
    <property type="entry name" value="Methyltransf_30"/>
    <property type="match status" value="1"/>
</dbReference>
<accession>C9RHL8</accession>
<name>C9RHL8_METVM</name>
<sequence length="360" mass="41647">MLPNKKALKIIEKYIKIYDGKNEDEIKRSLIKDLLKNDVLVKTKDGTFTLKAESEDELMHSNVGALTESIYKFVEPSNIASIKQPKILDLCSGLGYNATTALHYNKNAHIDMVEVCEEVLFLTLFLDIPYKEHEIIKDKVREYFLNKKGIEYASNFDNVHVYVMDAREFICKKKTDYHAIFHDAFSPKRDPTLYTYDFLEMLFFNTKKGGVLISYSSSIPFRSALVDCGFEISEKESVGRKRGITLAYKCPNFDVDRVNRTDERVIALSTTALPYRDESLSLSSLEIENFRRELRKQLKDDLIRIDKFISTKRIKKGKVPDYIINIQEEALSSSKVIKKMRSEFFGDEKFFIKFSSNGCL</sequence>
<dbReference type="SUPFAM" id="SSF53335">
    <property type="entry name" value="S-adenosyl-L-methionine-dependent methyltransferases"/>
    <property type="match status" value="1"/>
</dbReference>
<dbReference type="PANTHER" id="PTHR39963">
    <property type="entry name" value="SLL0983 PROTEIN"/>
    <property type="match status" value="1"/>
</dbReference>
<evidence type="ECO:0000259" key="1">
    <source>
        <dbReference type="Pfam" id="PF05430"/>
    </source>
</evidence>
<gene>
    <name evidence="2" type="ordered locus">Metvu_1212</name>
</gene>
<dbReference type="RefSeq" id="WP_015733290.1">
    <property type="nucleotide sequence ID" value="NC_013407.1"/>
</dbReference>
<dbReference type="InterPro" id="IPR008471">
    <property type="entry name" value="MnmC-like_methylTransf"/>
</dbReference>
<dbReference type="eggNOG" id="arCOG00120">
    <property type="taxonomic scope" value="Archaea"/>
</dbReference>
<dbReference type="KEGG" id="mvu:Metvu_1212"/>
<dbReference type="GeneID" id="8513552"/>
<dbReference type="EMBL" id="CP001787">
    <property type="protein sequence ID" value="ACX73070.1"/>
    <property type="molecule type" value="Genomic_DNA"/>
</dbReference>
<evidence type="ECO:0000313" key="2">
    <source>
        <dbReference type="EMBL" id="ACX73070.1"/>
    </source>
</evidence>
<reference evidence="2" key="1">
    <citation type="submission" date="2009-10" db="EMBL/GenBank/DDBJ databases">
        <title>Complete sequence of chromosome of Methanocaldococcus vulcanius M7.</title>
        <authorList>
            <consortium name="US DOE Joint Genome Institute"/>
            <person name="Lucas S."/>
            <person name="Copeland A."/>
            <person name="Lapidus A."/>
            <person name="Glavina del Rio T."/>
            <person name="Dalin E."/>
            <person name="Tice H."/>
            <person name="Bruce D."/>
            <person name="Goodwin L."/>
            <person name="Pitluck S."/>
            <person name="Lcollab F.I."/>
            <person name="Brettin T."/>
            <person name="Detter J.C."/>
            <person name="Han C."/>
            <person name="Tapia R."/>
            <person name="Kuske C.R."/>
            <person name="Schmutz J."/>
            <person name="Larimer F."/>
            <person name="Land M."/>
            <person name="Hauser L."/>
            <person name="Kyrpides N."/>
            <person name="Ovchinikova G."/>
            <person name="Sieprawska-Lupa M."/>
            <person name="Whitman W.B."/>
            <person name="Woyke T."/>
        </authorList>
    </citation>
    <scope>NUCLEOTIDE SEQUENCE [LARGE SCALE GENOMIC DNA]</scope>
    <source>
        <strain evidence="2">M7</strain>
    </source>
</reference>
<protein>
    <recommendedName>
        <fullName evidence="1">MnmC-like methyltransferase domain-containing protein</fullName>
    </recommendedName>
</protein>
<dbReference type="Gene3D" id="3.40.50.150">
    <property type="entry name" value="Vaccinia Virus protein VP39"/>
    <property type="match status" value="1"/>
</dbReference>